<protein>
    <recommendedName>
        <fullName evidence="2">USP domain-containing protein</fullName>
    </recommendedName>
</protein>
<evidence type="ECO:0000313" key="4">
    <source>
        <dbReference type="Proteomes" id="UP000683360"/>
    </source>
</evidence>
<feature type="domain" description="USP" evidence="2">
    <location>
        <begin position="124"/>
        <end position="607"/>
    </location>
</feature>
<dbReference type="InterPro" id="IPR028889">
    <property type="entry name" value="USP"/>
</dbReference>
<dbReference type="InterPro" id="IPR001394">
    <property type="entry name" value="Peptidase_C19_UCH"/>
</dbReference>
<dbReference type="OrthoDB" id="47475at2759"/>
<dbReference type="EMBL" id="CAJPWZ010002543">
    <property type="protein sequence ID" value="CAG2239953.1"/>
    <property type="molecule type" value="Genomic_DNA"/>
</dbReference>
<organism evidence="3 4">
    <name type="scientific">Mytilus edulis</name>
    <name type="common">Blue mussel</name>
    <dbReference type="NCBI Taxonomy" id="6550"/>
    <lineage>
        <taxon>Eukaryota</taxon>
        <taxon>Metazoa</taxon>
        <taxon>Spiralia</taxon>
        <taxon>Lophotrochozoa</taxon>
        <taxon>Mollusca</taxon>
        <taxon>Bivalvia</taxon>
        <taxon>Autobranchia</taxon>
        <taxon>Pteriomorphia</taxon>
        <taxon>Mytilida</taxon>
        <taxon>Mytiloidea</taxon>
        <taxon>Mytilidae</taxon>
        <taxon>Mytilinae</taxon>
        <taxon>Mytilus</taxon>
    </lineage>
</organism>
<dbReference type="PROSITE" id="PS50235">
    <property type="entry name" value="USP_3"/>
    <property type="match status" value="1"/>
</dbReference>
<dbReference type="PANTHER" id="PTHR47456:SF1">
    <property type="entry name" value="PHD-TYPE DOMAIN-CONTAINING PROTEIN"/>
    <property type="match status" value="1"/>
</dbReference>
<evidence type="ECO:0000259" key="2">
    <source>
        <dbReference type="PROSITE" id="PS50235"/>
    </source>
</evidence>
<accession>A0A8S3UFJ7</accession>
<sequence>MSPWERHTFKRKGTEERERSPCGDHDYKKTRKLLQTTKKKDCSAGIRVRHVIRFPDYKVSDCGKRSEKDAASLSIKQKIRTGQIIRKEHTFFVSIPDDSEHENHFMGEDASLIQPIDEDLKKYIGLMVVQHQVGNTFQMKLLLEVYVKQTLFDGQNIPSRLNKRFWPSIKDIKNHMALALLRLRNTNVDQAVVSELVTKWELENPKDNFYIRVKKDNDDEFNQAFMSSIDTTHWFNLIDIAQNTYNHTLDMTSQIGFSVLFDVCNDSTDLVAEMMIQMTYLMPTTLPKEIKDRMINIILEQMVTKEIITLTVEDDPRVKAMERTKAMEELINDPVFKSLKATKVSIASSVDVSKGRPILKASDTEYQHINRKRKLQFATGTKSAKEIKISCVYPSGGLLNSKEFYNCMTTAQMTGVLPVIFKEFIEEGPATAAPLIRQLNTVWHEYRFGKQQDAHEFFVKLMQEVWIVCDTCGSVSSKEDVYSDISISIEEVQTVSQAVEEYFAAVPVEYNCLVFNGTLRKVNKKVDVSFDLHLRNHVSNGKELEDKAQLFGVIFHAGRSASNGHYYSFVKFGQHWFKIDDMKITSITELSFQNCKDQEYILFYRTLPRPYIS</sequence>
<feature type="region of interest" description="Disordered" evidence="1">
    <location>
        <begin position="1"/>
        <end position="26"/>
    </location>
</feature>
<keyword evidence="4" id="KW-1185">Reference proteome</keyword>
<dbReference type="AlphaFoldDB" id="A0A8S3UFJ7"/>
<evidence type="ECO:0000256" key="1">
    <source>
        <dbReference type="SAM" id="MobiDB-lite"/>
    </source>
</evidence>
<dbReference type="Gene3D" id="3.90.70.10">
    <property type="entry name" value="Cysteine proteinases"/>
    <property type="match status" value="2"/>
</dbReference>
<dbReference type="Pfam" id="PF15299">
    <property type="entry name" value="ALS2CR8"/>
    <property type="match status" value="1"/>
</dbReference>
<dbReference type="InterPro" id="IPR038765">
    <property type="entry name" value="Papain-like_cys_pep_sf"/>
</dbReference>
<reference evidence="3" key="1">
    <citation type="submission" date="2021-03" db="EMBL/GenBank/DDBJ databases">
        <authorList>
            <person name="Bekaert M."/>
        </authorList>
    </citation>
    <scope>NUCLEOTIDE SEQUENCE</scope>
</reference>
<dbReference type="PANTHER" id="PTHR47456">
    <property type="entry name" value="PHD-TYPE DOMAIN-CONTAINING PROTEIN"/>
    <property type="match status" value="1"/>
</dbReference>
<dbReference type="GO" id="GO:0016579">
    <property type="term" value="P:protein deubiquitination"/>
    <property type="evidence" value="ECO:0007669"/>
    <property type="project" value="InterPro"/>
</dbReference>
<dbReference type="InterPro" id="IPR029309">
    <property type="entry name" value="CaRF"/>
</dbReference>
<dbReference type="GO" id="GO:0004843">
    <property type="term" value="F:cysteine-type deubiquitinase activity"/>
    <property type="evidence" value="ECO:0007669"/>
    <property type="project" value="InterPro"/>
</dbReference>
<dbReference type="GO" id="GO:0003700">
    <property type="term" value="F:DNA-binding transcription factor activity"/>
    <property type="evidence" value="ECO:0007669"/>
    <property type="project" value="InterPro"/>
</dbReference>
<name>A0A8S3UFJ7_MYTED</name>
<dbReference type="Proteomes" id="UP000683360">
    <property type="component" value="Unassembled WGS sequence"/>
</dbReference>
<gene>
    <name evidence="3" type="ORF">MEDL_52306</name>
</gene>
<proteinExistence type="predicted"/>
<dbReference type="SUPFAM" id="SSF54001">
    <property type="entry name" value="Cysteine proteinases"/>
    <property type="match status" value="1"/>
</dbReference>
<dbReference type="Pfam" id="PF00443">
    <property type="entry name" value="UCH"/>
    <property type="match status" value="1"/>
</dbReference>
<evidence type="ECO:0000313" key="3">
    <source>
        <dbReference type="EMBL" id="CAG2239953.1"/>
    </source>
</evidence>
<comment type="caution">
    <text evidence="3">The sequence shown here is derived from an EMBL/GenBank/DDBJ whole genome shotgun (WGS) entry which is preliminary data.</text>
</comment>